<keyword evidence="1" id="KW-0472">Membrane</keyword>
<dbReference type="EMBL" id="CAUWAG010000011">
    <property type="protein sequence ID" value="CAJ2508384.1"/>
    <property type="molecule type" value="Genomic_DNA"/>
</dbReference>
<gene>
    <name evidence="2" type="ORF">KHLLAP_LOCUS8852</name>
</gene>
<keyword evidence="1" id="KW-0812">Transmembrane</keyword>
<accession>A0AAI8YID5</accession>
<keyword evidence="1" id="KW-1133">Transmembrane helix</keyword>
<evidence type="ECO:0000313" key="3">
    <source>
        <dbReference type="Proteomes" id="UP001295740"/>
    </source>
</evidence>
<name>A0AAI8YID5_9PEZI</name>
<feature type="transmembrane region" description="Helical" evidence="1">
    <location>
        <begin position="41"/>
        <end position="62"/>
    </location>
</feature>
<evidence type="ECO:0000256" key="1">
    <source>
        <dbReference type="SAM" id="Phobius"/>
    </source>
</evidence>
<reference evidence="2" key="1">
    <citation type="submission" date="2023-10" db="EMBL/GenBank/DDBJ databases">
        <authorList>
            <person name="Hackl T."/>
        </authorList>
    </citation>
    <scope>NUCLEOTIDE SEQUENCE</scope>
</reference>
<feature type="transmembrane region" description="Helical" evidence="1">
    <location>
        <begin position="7"/>
        <end position="29"/>
    </location>
</feature>
<comment type="caution">
    <text evidence="2">The sequence shown here is derived from an EMBL/GenBank/DDBJ whole genome shotgun (WGS) entry which is preliminary data.</text>
</comment>
<organism evidence="2 3">
    <name type="scientific">Anthostomella pinea</name>
    <dbReference type="NCBI Taxonomy" id="933095"/>
    <lineage>
        <taxon>Eukaryota</taxon>
        <taxon>Fungi</taxon>
        <taxon>Dikarya</taxon>
        <taxon>Ascomycota</taxon>
        <taxon>Pezizomycotina</taxon>
        <taxon>Sordariomycetes</taxon>
        <taxon>Xylariomycetidae</taxon>
        <taxon>Xylariales</taxon>
        <taxon>Xylariaceae</taxon>
        <taxon>Anthostomella</taxon>
    </lineage>
</organism>
<dbReference type="AlphaFoldDB" id="A0AAI8YID5"/>
<protein>
    <submittedName>
        <fullName evidence="2">Uu.00g134100.m01.CDS01</fullName>
    </submittedName>
</protein>
<dbReference type="Proteomes" id="UP001295740">
    <property type="component" value="Unassembled WGS sequence"/>
</dbReference>
<proteinExistence type="predicted"/>
<sequence>MPITNPTVAFPVLGCIFALAVLVVQFFIGKNDQGPTLMPEFVRRLWGLQPFFSVSSLLFWILSKTKVRGEAQGVLYTMALCLVPYSIQCGDFDFQLLQFVFTRSRPLDFFGGQGKVVLCKQLVNARGDIGALDDDS</sequence>
<keyword evidence="3" id="KW-1185">Reference proteome</keyword>
<evidence type="ECO:0000313" key="2">
    <source>
        <dbReference type="EMBL" id="CAJ2508384.1"/>
    </source>
</evidence>